<evidence type="ECO:0000313" key="1">
    <source>
        <dbReference type="EMBL" id="KKN23799.1"/>
    </source>
</evidence>
<gene>
    <name evidence="1" type="ORF">LCGC14_0901340</name>
</gene>
<protein>
    <submittedName>
        <fullName evidence="1">Uncharacterized protein</fullName>
    </submittedName>
</protein>
<reference evidence="1" key="1">
    <citation type="journal article" date="2015" name="Nature">
        <title>Complex archaea that bridge the gap between prokaryotes and eukaryotes.</title>
        <authorList>
            <person name="Spang A."/>
            <person name="Saw J.H."/>
            <person name="Jorgensen S.L."/>
            <person name="Zaremba-Niedzwiedzka K."/>
            <person name="Martijn J."/>
            <person name="Lind A.E."/>
            <person name="van Eijk R."/>
            <person name="Schleper C."/>
            <person name="Guy L."/>
            <person name="Ettema T.J."/>
        </authorList>
    </citation>
    <scope>NUCLEOTIDE SEQUENCE</scope>
</reference>
<organism evidence="1">
    <name type="scientific">marine sediment metagenome</name>
    <dbReference type="NCBI Taxonomy" id="412755"/>
    <lineage>
        <taxon>unclassified sequences</taxon>
        <taxon>metagenomes</taxon>
        <taxon>ecological metagenomes</taxon>
    </lineage>
</organism>
<dbReference type="AlphaFoldDB" id="A0A0F9P1B4"/>
<proteinExistence type="predicted"/>
<accession>A0A0F9P1B4</accession>
<dbReference type="EMBL" id="LAZR01002938">
    <property type="protein sequence ID" value="KKN23799.1"/>
    <property type="molecule type" value="Genomic_DNA"/>
</dbReference>
<name>A0A0F9P1B4_9ZZZZ</name>
<sequence>MRIIKPVNKFKTFKYDAAPFFFFIDIFPPVYDNKGKPNLLNLINSITTNPIMPCPMRVDRVFNGEKSILIRPREPISFPISEDKTAIINPLPFLQFGFEKLLFFTEVRSRENFILTLTLDRVLKWWKLTRFQYGKLKTLEEDFSAFSRAYLHTILKAKIFEEDLEKAANNYCEIISEVCRKRLDENLIFTEVDDHEESVQMYKVKEITFYRKFKKTRETQYHPELVDIEVWDLSQNDFSSMDGLKTKLIKYIPLLIYDDLLECMLQNIKRIEDNHEDLLDPSFLLDSKVIITQNSKELNSTNLDKYSWWNSFEGLEFKPIIESISRTHESFALSYNPDNYL</sequence>
<comment type="caution">
    <text evidence="1">The sequence shown here is derived from an EMBL/GenBank/DDBJ whole genome shotgun (WGS) entry which is preliminary data.</text>
</comment>